<organism evidence="1 2">
    <name type="scientific">Tetrahymena thermophila (strain SB210)</name>
    <dbReference type="NCBI Taxonomy" id="312017"/>
    <lineage>
        <taxon>Eukaryota</taxon>
        <taxon>Sar</taxon>
        <taxon>Alveolata</taxon>
        <taxon>Ciliophora</taxon>
        <taxon>Intramacronucleata</taxon>
        <taxon>Oligohymenophorea</taxon>
        <taxon>Hymenostomatida</taxon>
        <taxon>Tetrahymenina</taxon>
        <taxon>Tetrahymenidae</taxon>
        <taxon>Tetrahymena</taxon>
    </lineage>
</organism>
<dbReference type="AlphaFoldDB" id="I7M3B7"/>
<dbReference type="EMBL" id="GG662523">
    <property type="protein sequence ID" value="EAS02840.2"/>
    <property type="molecule type" value="Genomic_DNA"/>
</dbReference>
<dbReference type="RefSeq" id="XP_001023085.2">
    <property type="nucleotide sequence ID" value="XM_001023085.2"/>
</dbReference>
<dbReference type="GeneID" id="7835424"/>
<reference evidence="2" key="1">
    <citation type="journal article" date="2006" name="PLoS Biol.">
        <title>Macronuclear genome sequence of the ciliate Tetrahymena thermophila, a model eukaryote.</title>
        <authorList>
            <person name="Eisen J.A."/>
            <person name="Coyne R.S."/>
            <person name="Wu M."/>
            <person name="Wu D."/>
            <person name="Thiagarajan M."/>
            <person name="Wortman J.R."/>
            <person name="Badger J.H."/>
            <person name="Ren Q."/>
            <person name="Amedeo P."/>
            <person name="Jones K.M."/>
            <person name="Tallon L.J."/>
            <person name="Delcher A.L."/>
            <person name="Salzberg S.L."/>
            <person name="Silva J.C."/>
            <person name="Haas B.J."/>
            <person name="Majoros W.H."/>
            <person name="Farzad M."/>
            <person name="Carlton J.M."/>
            <person name="Smith R.K. Jr."/>
            <person name="Garg J."/>
            <person name="Pearlman R.E."/>
            <person name="Karrer K.M."/>
            <person name="Sun L."/>
            <person name="Manning G."/>
            <person name="Elde N.C."/>
            <person name="Turkewitz A.P."/>
            <person name="Asai D.J."/>
            <person name="Wilkes D.E."/>
            <person name="Wang Y."/>
            <person name="Cai H."/>
            <person name="Collins K."/>
            <person name="Stewart B.A."/>
            <person name="Lee S.R."/>
            <person name="Wilamowska K."/>
            <person name="Weinberg Z."/>
            <person name="Ruzzo W.L."/>
            <person name="Wloga D."/>
            <person name="Gaertig J."/>
            <person name="Frankel J."/>
            <person name="Tsao C.-C."/>
            <person name="Gorovsky M.A."/>
            <person name="Keeling P.J."/>
            <person name="Waller R.F."/>
            <person name="Patron N.J."/>
            <person name="Cherry J.M."/>
            <person name="Stover N.A."/>
            <person name="Krieger C.J."/>
            <person name="del Toro C."/>
            <person name="Ryder H.F."/>
            <person name="Williamson S.C."/>
            <person name="Barbeau R.A."/>
            <person name="Hamilton E.P."/>
            <person name="Orias E."/>
        </authorList>
    </citation>
    <scope>NUCLEOTIDE SEQUENCE [LARGE SCALE GENOMIC DNA]</scope>
    <source>
        <strain evidence="2">SB210</strain>
    </source>
</reference>
<sequence>MFQLVQQTNQNYLLLLKELNKLSLFFDTQVVGIRKLEEYQLISLLYQEMPQLNILELKLQKDNLIDFGDSNNLVSLFIQQTQIKTLKLELKENNLKNTFMVNLTKNLNKLIQLKQLDLTLKDSESAIDLKSIIQNLFVLNLDDLSLTVERCQIDQNENNIGLINNQSQNFMKNIGLRFVEIENIDNVIKDVLSNINRFLNLEKFYFHLDRIKGLENLQIERQTWRDEISNSINVNVEILKTIVSQSLIDHINNNLLQDHKKLIISLNKYTFQN</sequence>
<evidence type="ECO:0008006" key="3">
    <source>
        <dbReference type="Google" id="ProtNLM"/>
    </source>
</evidence>
<name>I7M3B7_TETTS</name>
<dbReference type="Proteomes" id="UP000009168">
    <property type="component" value="Unassembled WGS sequence"/>
</dbReference>
<gene>
    <name evidence="1" type="ORF">TTHERM_00353260</name>
</gene>
<keyword evidence="2" id="KW-1185">Reference proteome</keyword>
<evidence type="ECO:0000313" key="2">
    <source>
        <dbReference type="Proteomes" id="UP000009168"/>
    </source>
</evidence>
<protein>
    <recommendedName>
        <fullName evidence="3">Kinase domain protein</fullName>
    </recommendedName>
</protein>
<dbReference type="InParanoid" id="I7M3B7"/>
<dbReference type="KEGG" id="tet:TTHERM_00353260"/>
<accession>I7M3B7</accession>
<evidence type="ECO:0000313" key="1">
    <source>
        <dbReference type="EMBL" id="EAS02840.2"/>
    </source>
</evidence>
<proteinExistence type="predicted"/>